<evidence type="ECO:0000313" key="1">
    <source>
        <dbReference type="EMBL" id="KAK1285393.1"/>
    </source>
</evidence>
<dbReference type="AlphaFoldDB" id="A0AAV9CAT7"/>
<dbReference type="EMBL" id="JAUJYO010000020">
    <property type="protein sequence ID" value="KAK1285393.1"/>
    <property type="molecule type" value="Genomic_DNA"/>
</dbReference>
<dbReference type="Proteomes" id="UP001180020">
    <property type="component" value="Unassembled WGS sequence"/>
</dbReference>
<gene>
    <name evidence="1" type="ORF">QJS10_CPB20g00625</name>
</gene>
<comment type="caution">
    <text evidence="1">The sequence shown here is derived from an EMBL/GenBank/DDBJ whole genome shotgun (WGS) entry which is preliminary data.</text>
</comment>
<accession>A0AAV9CAT7</accession>
<name>A0AAV9CAT7_ACOCL</name>
<sequence length="115" mass="13796">MIFSSFRSWSSRCRRPGTGRGWRTTWMGCSPMSGRRCRRSSGLSLDCLRPQRRRQRRNVSRHCFGIIRWGVYFNPLSYSTHPFKYSKLKYLDERTQRLITVHVKIEHVHRETSNC</sequence>
<organism evidence="1 2">
    <name type="scientific">Acorus calamus</name>
    <name type="common">Sweet flag</name>
    <dbReference type="NCBI Taxonomy" id="4465"/>
    <lineage>
        <taxon>Eukaryota</taxon>
        <taxon>Viridiplantae</taxon>
        <taxon>Streptophyta</taxon>
        <taxon>Embryophyta</taxon>
        <taxon>Tracheophyta</taxon>
        <taxon>Spermatophyta</taxon>
        <taxon>Magnoliopsida</taxon>
        <taxon>Liliopsida</taxon>
        <taxon>Acoraceae</taxon>
        <taxon>Acorus</taxon>
    </lineage>
</organism>
<proteinExistence type="predicted"/>
<protein>
    <submittedName>
        <fullName evidence="1">Uncharacterized protein</fullName>
    </submittedName>
</protein>
<reference evidence="1" key="2">
    <citation type="submission" date="2023-06" db="EMBL/GenBank/DDBJ databases">
        <authorList>
            <person name="Ma L."/>
            <person name="Liu K.-W."/>
            <person name="Li Z."/>
            <person name="Hsiao Y.-Y."/>
            <person name="Qi Y."/>
            <person name="Fu T."/>
            <person name="Tang G."/>
            <person name="Zhang D."/>
            <person name="Sun W.-H."/>
            <person name="Liu D.-K."/>
            <person name="Li Y."/>
            <person name="Chen G.-Z."/>
            <person name="Liu X.-D."/>
            <person name="Liao X.-Y."/>
            <person name="Jiang Y.-T."/>
            <person name="Yu X."/>
            <person name="Hao Y."/>
            <person name="Huang J."/>
            <person name="Zhao X.-W."/>
            <person name="Ke S."/>
            <person name="Chen Y.-Y."/>
            <person name="Wu W.-L."/>
            <person name="Hsu J.-L."/>
            <person name="Lin Y.-F."/>
            <person name="Huang M.-D."/>
            <person name="Li C.-Y."/>
            <person name="Huang L."/>
            <person name="Wang Z.-W."/>
            <person name="Zhao X."/>
            <person name="Zhong W.-Y."/>
            <person name="Peng D.-H."/>
            <person name="Ahmad S."/>
            <person name="Lan S."/>
            <person name="Zhang J.-S."/>
            <person name="Tsai W.-C."/>
            <person name="Van De Peer Y."/>
            <person name="Liu Z.-J."/>
        </authorList>
    </citation>
    <scope>NUCLEOTIDE SEQUENCE</scope>
    <source>
        <strain evidence="1">CP</strain>
        <tissue evidence="1">Leaves</tissue>
    </source>
</reference>
<reference evidence="1" key="1">
    <citation type="journal article" date="2023" name="Nat. Commun.">
        <title>Diploid and tetraploid genomes of Acorus and the evolution of monocots.</title>
        <authorList>
            <person name="Ma L."/>
            <person name="Liu K.W."/>
            <person name="Li Z."/>
            <person name="Hsiao Y.Y."/>
            <person name="Qi Y."/>
            <person name="Fu T."/>
            <person name="Tang G.D."/>
            <person name="Zhang D."/>
            <person name="Sun W.H."/>
            <person name="Liu D.K."/>
            <person name="Li Y."/>
            <person name="Chen G.Z."/>
            <person name="Liu X.D."/>
            <person name="Liao X.Y."/>
            <person name="Jiang Y.T."/>
            <person name="Yu X."/>
            <person name="Hao Y."/>
            <person name="Huang J."/>
            <person name="Zhao X.W."/>
            <person name="Ke S."/>
            <person name="Chen Y.Y."/>
            <person name="Wu W.L."/>
            <person name="Hsu J.L."/>
            <person name="Lin Y.F."/>
            <person name="Huang M.D."/>
            <person name="Li C.Y."/>
            <person name="Huang L."/>
            <person name="Wang Z.W."/>
            <person name="Zhao X."/>
            <person name="Zhong W.Y."/>
            <person name="Peng D.H."/>
            <person name="Ahmad S."/>
            <person name="Lan S."/>
            <person name="Zhang J.S."/>
            <person name="Tsai W.C."/>
            <person name="Van de Peer Y."/>
            <person name="Liu Z.J."/>
        </authorList>
    </citation>
    <scope>NUCLEOTIDE SEQUENCE</scope>
    <source>
        <strain evidence="1">CP</strain>
    </source>
</reference>
<evidence type="ECO:0000313" key="2">
    <source>
        <dbReference type="Proteomes" id="UP001180020"/>
    </source>
</evidence>
<keyword evidence="2" id="KW-1185">Reference proteome</keyword>